<evidence type="ECO:0000313" key="24">
    <source>
        <dbReference type="Proteomes" id="UP001487740"/>
    </source>
</evidence>
<dbReference type="Pfam" id="PF12775">
    <property type="entry name" value="AAA_7"/>
    <property type="match status" value="1"/>
</dbReference>
<evidence type="ECO:0000256" key="19">
    <source>
        <dbReference type="ARBA" id="ARBA00082102"/>
    </source>
</evidence>
<dbReference type="Pfam" id="PF12780">
    <property type="entry name" value="AAA_8"/>
    <property type="match status" value="1"/>
</dbReference>
<reference evidence="23 24" key="1">
    <citation type="submission" date="2023-03" db="EMBL/GenBank/DDBJ databases">
        <title>High-quality genome of Scylla paramamosain provides insights in environmental adaptation.</title>
        <authorList>
            <person name="Zhang L."/>
        </authorList>
    </citation>
    <scope>NUCLEOTIDE SEQUENCE [LARGE SCALE GENOMIC DNA]</scope>
    <source>
        <strain evidence="23">LZ_2023a</strain>
        <tissue evidence="23">Muscle</tissue>
    </source>
</reference>
<dbReference type="FunFam" id="1.10.8.720:FF:000001">
    <property type="entry name" value="dynein heavy chain 7, axonemal"/>
    <property type="match status" value="1"/>
</dbReference>
<sequence length="3860" mass="437390">MDVRVAPHNPAPRRASKDGAASRSRPATAGRSLGAAAARQQPPTLTLHLSDAALGHHGGYHQRYTGAVGDSGARGTGEALRGGARRGRGHRGDGYTDLGDSGRLLPARPRMEKQRHRRRLEALSQLGLNTAADLALHRPLPRVLHNIPEPPHLSLSSPGTSRPEPLRTSSGRARAGGVDSVLDPIYVTEPAAEADNPAEFKIRRPLTTRELTKKIKKHQAAVRRERRRFIAGAERPPARKKASYLEMLENRQEFRRVLVKLLKTEEAAGGGAGRGQLDRRYHYFITRGLSMRTSPFQKSWVSAILALVPKHLRNQMGTCQSLLHQLQRDYEHNMRKVAVDFVLNSGKPRPRPQKAYEGKSSRLALESWGPSKNSIRRNLHLLNPCMLATLEMWYREYSALRLVEVMKVMENHRSMELEEFMAGVGDQLDQTNETLGQWFTQIQTIFYKGFQRGQMPGFSQPARLSSFCNAAVNIMTHNLQSLCLLSLFSTTAALCGAKPDLQDPASLALWIKEATSVEPPHTPVKEAQTSQDDHTNTTDEGLGESVGDSAQQNGSEAAGESDLGSSEGDDNGIPAQAGSSGHPNKPMVLKLHLLLNGKQYHAWRPKLFAEWEGRQGSITPVVEEVVVARLREQVLKEVSDSNVAPTHHATHYTKYNSLISGQAEEEVQEFMSGDHPFETYKEKLTEFTMLRADILTSSQQVVELGPYEVHCEALVEALVTRVTNLRRELLMHLHGRYCATADTLCGELKVITERALSTPGDTLQLMEHKRYMEDVMENQLTTLENRVWCLHQQLQYLAENMSLSSEECSDAVQPLAWFIRLPEVFRVHLQIITEKRAEYEANLRERREKFQEELAEYAVQLEEFQTLGDVNEIHEYLRRARALHTRLDHAANYVDQINKEEEALSWNTTHYPLRKQVSDRLAPFLKLYEVGVEWSDRLEEWLHSPVGTHDPDVISQEVAATWRTVYKLEKGFSDIPAAKNVVLAVRQRIETFRENLPLVQTLGNPGLKERHWEKISEVVGYPLRADATTTLQRLIDSNLEDYLPKFESVSEAASKEHVFERNLEKMKSEWQEMELVLKPHRETDTWVLSAVEDIQFLLDDHIVKTQSMRSSPFIKPIETEVAAWETTLAQLQEVVDEWLRVQATWIYLEPIFGSPDIMAQMPEEGRRFNTVDKTWKDIMKSVRQNTRVLSVLEVDKILERLRKSSELLELIQRGLNEYLEKKRLYFPRFFFLSNEELLEILSETKDPSRVQPHLKKCFEGVNSLDFGDDLEVVAVRSSEGEVIGLTQIISTAKARGQVEKWLVQLEASVKCSIKKVVESCMEAYTTKLREDWALEWPGQAVLCVSQTFWTTHVSRCMVEGSEEMEKYYELCNSQIEKVVGLVRGQLSKQNRTTLGALVVLDVHARDVLKEEIMKKKVTDLTDFTWLSQLRYYWQDGMLKVRMINAELDYGYEYLGNTGRLVITLLTDRCYRTLTQALMLNLGGAPEGPAGTGKTETTKDLAKAVAKQCVVFNCSDGLDYISLAKFFKGLASCGAWTCFDEFNRIELEVLSVVAQQILTLQRGLQSGAPRLTLQGTEVSLDPTCAVFITMNPGYAGRSELPDNLKALFRSVAMMVPDYGLIAEISLYSFGFVAARSMARKIVATYRLCSEQLSAQPHYDYGMRTVKAVLIAAGTLKLKYPDLPEDVLVLRSIRDVNLPKFLAHDLPLFEGIIADLFPGVVLPEPDYTFLHKAVKEVCAAAGLRANNYFMDKIQQVYETMRVRHGFMLIGNPIGGKTVALRCLAKALGIMNDRGEGENRVQVCVINPKAVTVGQLYGQFDPTSHEWSDGVLAVNFRKFAVSSSPDRKWIVLDGPVDSVWIENINSVLDDNKKLCLMSGEIICLSSTTNIIFEVHHLENASPATVSRCGMVYMEPLALGWQPLVETWLAKLPQTLTQQHKAVLTALFHRFVPPLLSFVRKHLLWFKLERSESYVQKGVSPTTDLNLVQSLMNIFDCFLDEFTDPAYTKHHPESDIRAHLESIFLFSAIWSLGGPLDEASRAKFDLLLRELINGDPSKETVEKYGEVPPPPHDYQLPIPDEDTVFHYKFVKEGRGYWQKWSEDLANAASIPRDVAAHQILVPTVTTVRVSALLSLLLSQAKPLLLVGPPATGKSVYVSDFLRNKLKSDVYKPMFLNFSAHTTTTHVQDLVMGSLDKRKKGVYGPPVGKRCVLFVDDLNLPQTDAFGTHPPLELLRQLVDHATWYDTRKEVEPIRLEDMQLVSTMSLRESGRTTLTPRLLRHFNVVAINDFDDSTIHSIFSKILLWHLDTRGFSKMFDPCIGEIVAGTLEVYRSAATHLRPTPSRSHYIFNLRDFFRVIQGVLLSVPETMEDLRSMKKLWVHEILRVFYDRLVDANDRKWLLDRISASCTNHLNEDFNQLMGELDQNGDGEVSEGDLRNLVYCDFADPKSESRHYVQVDNLEGLRSVVEGYLHEFNNMSKKPMNLVMFKFALEHLARICRVLRQPRGHAMLVGVGGSGRHSLTRLAAHITDYELFEVEMSRSYGITEWREDLKTILKKAGTGEQHIVFLFSDTQIKDEIFLEAISSILSLGEIPGLFPSDEKHTICDKMRNIDRQRDKSKQTDGSPAALWMLFVERVREQLHVVLAFSPCGEAFRNRLRKFPALLSCCTIDWFQAWPEDALEAVALRLLQGVELPEETLKGCVSLCQYFHTSTQELSDRFLKHLRRYNYVTPTSYLQLLHTYMVILERRRGEVKKLECRYTTGLARLEEAETSVLAMQQELLNLQPILLTKTREVEEKMAVVEKRRQEVAEVERVVRQDEEVANEAAEAANGIRKECEAELNLALPLLEEATAALNTIKQDDIVFIKAMKNPPAGVKLVMEAVCVLLGEKPDRVPDPQGTGKMVEEYWSVSKRLLGDIKFKENLLNFDKENISQKAIQTIRSKYRDNQEFKPEKIMVASKAAESLCKWVLAMERYEEVDRKVAPKREALQRADQQYQGLMGELRKKQEALRGVQEELAGLQAELDTVKKEKLELEQTVELCSIKKDRAEQLLAALGGEKSRWTDNAHHLAQVYIYLTGDMLLAAGVIAYLGAFTPEYRAEQTARWQQECRERGVPCSGEFLLASVLGDPLTIRDWTLNGLPTDPFSIDNGVIISNTTRWPLLIDPQGQANKWIRNMEKDNSLQVVKLSDPDFIRTLENCIQFGQPVLLENVGEELDPILEPLLLKQTFKQSGSTCIKLGDATIEYSADFRMYLTTKLSNPNYVPEVSVKVTLVNFALTGAGLEDQLLALVVAHEKPELEEERVTLMLQTAQNKKNLKELEDRILSTLSSSKGSILEDETAINILSDANRLVKETQEKQTIAEETEKKINTTRLGYRPVAVTASILFFTLRDLAALDPMYQFSLNWFVNLFSNSIDNSEKASELPDRLSALRNHFTLSLYNNVCTGLFEKDKLVFSFLVCVNLQRSENKIVDAEWLFLLTGGVALASNATPNPAPDWLPETTWVQFQRLSCLASLKHLVELFPDYLQDWRTVFESEDPQKETIPMGEDEELTRMQLLCVLRCLRPDKVVAAVQDYVADLLGKAYIEPPPFDLARTFADSNCCLPLIFLLTPGADPTNLLLKFAEDQGMGGDRLQSVSLGQGQGPVARKMIEEGARTGMWVLLQNCHLAKSFMPSLEKLCEDLNPEATHSDFRLWLTSYPSAHFPVSVLQSSIKMVTEPPKGLRANLKRLYLADPLSEPDFLLGSGSSERFRRMLFSLCFFHAVVQERRLFGPLGWNVPYSFSDTDLRISAQQLRNLLDNYVEIPWEALHYLTAECNYGGKVTDERDRRTLSTILRRFYNPEVVKEDPHAFDPHGVLLHFMFYFNAS</sequence>
<dbReference type="InterPro" id="IPR035706">
    <property type="entry name" value="AAA_9"/>
</dbReference>
<evidence type="ECO:0000256" key="10">
    <source>
        <dbReference type="ARBA" id="ARBA00023017"/>
    </source>
</evidence>
<dbReference type="Gene3D" id="1.20.920.20">
    <property type="match status" value="1"/>
</dbReference>
<dbReference type="Gene3D" id="1.10.287.2620">
    <property type="match status" value="1"/>
</dbReference>
<dbReference type="GO" id="GO:0008569">
    <property type="term" value="F:minus-end-directed microtubule motor activity"/>
    <property type="evidence" value="ECO:0007669"/>
    <property type="project" value="InterPro"/>
</dbReference>
<evidence type="ECO:0000256" key="7">
    <source>
        <dbReference type="ARBA" id="ARBA00022741"/>
    </source>
</evidence>
<evidence type="ECO:0000256" key="18">
    <source>
        <dbReference type="ARBA" id="ARBA00078543"/>
    </source>
</evidence>
<dbReference type="GO" id="GO:0005524">
    <property type="term" value="F:ATP binding"/>
    <property type="evidence" value="ECO:0007669"/>
    <property type="project" value="UniProtKB-KW"/>
</dbReference>
<evidence type="ECO:0000256" key="20">
    <source>
        <dbReference type="SAM" id="Coils"/>
    </source>
</evidence>
<dbReference type="InterPro" id="IPR042228">
    <property type="entry name" value="Dynein_linker_3"/>
</dbReference>
<feature type="region of interest" description="Disordered" evidence="21">
    <location>
        <begin position="518"/>
        <end position="584"/>
    </location>
</feature>
<keyword evidence="11 20" id="KW-0175">Coiled coil</keyword>
<keyword evidence="12" id="KW-0969">Cilium</keyword>
<dbReference type="PROSITE" id="PS00018">
    <property type="entry name" value="EF_HAND_1"/>
    <property type="match status" value="1"/>
</dbReference>
<dbReference type="PANTHER" id="PTHR22878">
    <property type="entry name" value="DYNEIN HEAVY CHAIN 6, AXONEMAL-LIKE-RELATED"/>
    <property type="match status" value="1"/>
</dbReference>
<dbReference type="FunFam" id="1.10.472.130:FF:000005">
    <property type="entry name" value="Dynein axonemal heavy chain 7"/>
    <property type="match status" value="1"/>
</dbReference>
<evidence type="ECO:0000256" key="8">
    <source>
        <dbReference type="ARBA" id="ARBA00022840"/>
    </source>
</evidence>
<dbReference type="GO" id="GO:0005874">
    <property type="term" value="C:microtubule"/>
    <property type="evidence" value="ECO:0007669"/>
    <property type="project" value="UniProtKB-KW"/>
</dbReference>
<comment type="subunit">
    <text evidence="16">The dynein complex consists of at least two heavy chains and a number of intermediate and light chains.</text>
</comment>
<feature type="domain" description="EF-hand" evidence="22">
    <location>
        <begin position="2407"/>
        <end position="2442"/>
    </location>
</feature>
<evidence type="ECO:0000256" key="15">
    <source>
        <dbReference type="ARBA" id="ARBA00023273"/>
    </source>
</evidence>
<evidence type="ECO:0000256" key="9">
    <source>
        <dbReference type="ARBA" id="ARBA00022846"/>
    </source>
</evidence>
<dbReference type="InterPro" id="IPR018247">
    <property type="entry name" value="EF_Hand_1_Ca_BS"/>
</dbReference>
<dbReference type="InterPro" id="IPR027417">
    <property type="entry name" value="P-loop_NTPase"/>
</dbReference>
<dbReference type="InterPro" id="IPR024317">
    <property type="entry name" value="Dynein_heavy_chain_D4_dom"/>
</dbReference>
<dbReference type="InterPro" id="IPR041658">
    <property type="entry name" value="AAA_lid_11"/>
</dbReference>
<dbReference type="FunFam" id="1.10.8.710:FF:000004">
    <property type="entry name" value="Dynein axonemal heavy chain 6"/>
    <property type="match status" value="1"/>
</dbReference>
<dbReference type="InterPro" id="IPR042219">
    <property type="entry name" value="AAA_lid_11_sf"/>
</dbReference>
<dbReference type="Gene3D" id="1.10.8.720">
    <property type="entry name" value="Region D6 of dynein motor"/>
    <property type="match status" value="1"/>
</dbReference>
<comment type="subcellular location">
    <subcellularLocation>
        <location evidence="1">Cell projection</location>
        <location evidence="1">Cilium</location>
        <location evidence="1">Flagellum</location>
    </subcellularLocation>
    <subcellularLocation>
        <location evidence="2">Cytoplasm</location>
        <location evidence="2">Cytoskeleton</location>
        <location evidence="2">Cilium axoneme</location>
    </subcellularLocation>
</comment>
<evidence type="ECO:0000256" key="1">
    <source>
        <dbReference type="ARBA" id="ARBA00004230"/>
    </source>
</evidence>
<evidence type="ECO:0000256" key="16">
    <source>
        <dbReference type="ARBA" id="ARBA00062885"/>
    </source>
</evidence>
<dbReference type="Gene3D" id="3.20.180.20">
    <property type="entry name" value="Dynein heavy chain, N-terminal domain 2"/>
    <property type="match status" value="1"/>
</dbReference>
<keyword evidence="24" id="KW-1185">Reference proteome</keyword>
<dbReference type="GO" id="GO:0051959">
    <property type="term" value="F:dynein light intermediate chain binding"/>
    <property type="evidence" value="ECO:0007669"/>
    <property type="project" value="InterPro"/>
</dbReference>
<keyword evidence="13" id="KW-0505">Motor protein</keyword>
<dbReference type="Pfam" id="PF18198">
    <property type="entry name" value="AAA_lid_11"/>
    <property type="match status" value="1"/>
</dbReference>
<accession>A0AAW0T253</accession>
<evidence type="ECO:0000256" key="5">
    <source>
        <dbReference type="ARBA" id="ARBA00022701"/>
    </source>
</evidence>
<dbReference type="InterPro" id="IPR042222">
    <property type="entry name" value="Dynein_2_N"/>
</dbReference>
<dbReference type="InterPro" id="IPR002048">
    <property type="entry name" value="EF_hand_dom"/>
</dbReference>
<dbReference type="InterPro" id="IPR041589">
    <property type="entry name" value="DNAH3_AAA_lid_1"/>
</dbReference>
<dbReference type="PANTHER" id="PTHR22878:SF66">
    <property type="entry name" value="DYNEIN AXONEMAL HEAVY CHAIN 7"/>
    <property type="match status" value="1"/>
</dbReference>
<name>A0AAW0T253_SCYPA</name>
<keyword evidence="7" id="KW-0547">Nucleotide-binding</keyword>
<evidence type="ECO:0000256" key="2">
    <source>
        <dbReference type="ARBA" id="ARBA00004430"/>
    </source>
</evidence>
<dbReference type="SUPFAM" id="SSF52540">
    <property type="entry name" value="P-loop containing nucleoside triphosphate hydrolases"/>
    <property type="match status" value="4"/>
</dbReference>
<dbReference type="InterPro" id="IPR035699">
    <property type="entry name" value="AAA_6"/>
</dbReference>
<dbReference type="Gene3D" id="1.10.472.130">
    <property type="match status" value="1"/>
</dbReference>
<keyword evidence="9" id="KW-0282">Flagellum</keyword>
<dbReference type="FunFam" id="1.10.8.1220:FF:000001">
    <property type="entry name" value="Dynein axonemal heavy chain 5"/>
    <property type="match status" value="1"/>
</dbReference>
<proteinExistence type="inferred from homology"/>
<dbReference type="Pfam" id="PF17857">
    <property type="entry name" value="AAA_lid_1"/>
    <property type="match status" value="1"/>
</dbReference>
<evidence type="ECO:0000256" key="21">
    <source>
        <dbReference type="SAM" id="MobiDB-lite"/>
    </source>
</evidence>
<dbReference type="Gene3D" id="1.20.140.100">
    <property type="entry name" value="Dynein heavy chain, N-terminal domain 2"/>
    <property type="match status" value="1"/>
</dbReference>
<dbReference type="FunFam" id="1.20.920.20:FF:000006">
    <property type="entry name" value="Dynein, axonemal, heavy chain 6"/>
    <property type="match status" value="1"/>
</dbReference>
<dbReference type="PROSITE" id="PS50222">
    <property type="entry name" value="EF_HAND_2"/>
    <property type="match status" value="1"/>
</dbReference>
<dbReference type="Gene3D" id="1.20.58.1120">
    <property type="match status" value="1"/>
</dbReference>
<dbReference type="Proteomes" id="UP001487740">
    <property type="component" value="Unassembled WGS sequence"/>
</dbReference>
<dbReference type="Pfam" id="PF12774">
    <property type="entry name" value="AAA_6"/>
    <property type="match status" value="1"/>
</dbReference>
<dbReference type="FunFam" id="1.20.58.1120:FF:000005">
    <property type="entry name" value="Dynein, axonemal, heavy chain 12"/>
    <property type="match status" value="1"/>
</dbReference>
<dbReference type="InterPro" id="IPR043157">
    <property type="entry name" value="Dynein_AAA1S"/>
</dbReference>
<dbReference type="InterPro" id="IPR004273">
    <property type="entry name" value="Dynein_heavy_D6_P-loop"/>
</dbReference>
<gene>
    <name evidence="23" type="ORF">O3P69_018475</name>
</gene>
<dbReference type="Pfam" id="PF12777">
    <property type="entry name" value="MT"/>
    <property type="match status" value="1"/>
</dbReference>
<dbReference type="GO" id="GO:0005509">
    <property type="term" value="F:calcium ion binding"/>
    <property type="evidence" value="ECO:0007669"/>
    <property type="project" value="InterPro"/>
</dbReference>
<feature type="coiled-coil region" evidence="20">
    <location>
        <begin position="829"/>
        <end position="867"/>
    </location>
</feature>
<feature type="region of interest" description="Disordered" evidence="21">
    <location>
        <begin position="65"/>
        <end position="105"/>
    </location>
</feature>
<evidence type="ECO:0000256" key="3">
    <source>
        <dbReference type="ARBA" id="ARBA00008887"/>
    </source>
</evidence>
<dbReference type="FunFam" id="3.20.180.20:FF:000003">
    <property type="entry name" value="Dynein heavy chain 12, axonemal"/>
    <property type="match status" value="1"/>
</dbReference>
<dbReference type="Gene3D" id="1.10.8.1220">
    <property type="match status" value="1"/>
</dbReference>
<feature type="compositionally biased region" description="Low complexity" evidence="21">
    <location>
        <begin position="27"/>
        <end position="39"/>
    </location>
</feature>
<dbReference type="InterPro" id="IPR041466">
    <property type="entry name" value="Dynein_AAA5_ext"/>
</dbReference>
<keyword evidence="14" id="KW-0206">Cytoskeleton</keyword>
<dbReference type="InterPro" id="IPR013602">
    <property type="entry name" value="Dynein_heavy_linker"/>
</dbReference>
<dbReference type="FunFam" id="1.20.920.30:FF:000002">
    <property type="entry name" value="Dynein axonemal heavy chain 3"/>
    <property type="match status" value="1"/>
</dbReference>
<dbReference type="FunFam" id="3.40.50.300:FF:000362">
    <property type="entry name" value="Dynein, axonemal, heavy chain 6"/>
    <property type="match status" value="1"/>
</dbReference>
<evidence type="ECO:0000256" key="12">
    <source>
        <dbReference type="ARBA" id="ARBA00023069"/>
    </source>
</evidence>
<dbReference type="GO" id="GO:0031514">
    <property type="term" value="C:motile cilium"/>
    <property type="evidence" value="ECO:0007669"/>
    <property type="project" value="UniProtKB-SubCell"/>
</dbReference>
<evidence type="ECO:0000256" key="14">
    <source>
        <dbReference type="ARBA" id="ARBA00023212"/>
    </source>
</evidence>
<protein>
    <recommendedName>
        <fullName evidence="17">Dynein axonemal heavy chain 7</fullName>
    </recommendedName>
    <alternativeName>
        <fullName evidence="19">Axonemal beta dynein heavy chain 7</fullName>
    </alternativeName>
    <alternativeName>
        <fullName evidence="18">Ciliary dynein heavy chain 7</fullName>
    </alternativeName>
</protein>
<evidence type="ECO:0000256" key="6">
    <source>
        <dbReference type="ARBA" id="ARBA00022737"/>
    </source>
</evidence>
<dbReference type="Pfam" id="PF08393">
    <property type="entry name" value="DHC_N2"/>
    <property type="match status" value="1"/>
</dbReference>
<evidence type="ECO:0000256" key="13">
    <source>
        <dbReference type="ARBA" id="ARBA00023175"/>
    </source>
</evidence>
<dbReference type="InterPro" id="IPR024743">
    <property type="entry name" value="Dynein_HC_stalk"/>
</dbReference>
<comment type="caution">
    <text evidence="23">The sequence shown here is derived from an EMBL/GenBank/DDBJ whole genome shotgun (WGS) entry which is preliminary data.</text>
</comment>
<dbReference type="GO" id="GO:0005858">
    <property type="term" value="C:axonemal dynein complex"/>
    <property type="evidence" value="ECO:0007669"/>
    <property type="project" value="UniProtKB-ARBA"/>
</dbReference>
<dbReference type="FunFam" id="3.40.50.300:FF:000223">
    <property type="entry name" value="Dynein heavy chain 3, axonemal"/>
    <property type="match status" value="1"/>
</dbReference>
<feature type="region of interest" description="Disordered" evidence="21">
    <location>
        <begin position="1"/>
        <end position="41"/>
    </location>
</feature>
<dbReference type="Gene3D" id="3.40.50.300">
    <property type="entry name" value="P-loop containing nucleotide triphosphate hydrolases"/>
    <property type="match status" value="5"/>
</dbReference>
<dbReference type="FunFam" id="1.20.140.100:FF:000004">
    <property type="entry name" value="Dynein axonemal heavy chain 6"/>
    <property type="match status" value="1"/>
</dbReference>
<dbReference type="InterPro" id="IPR026983">
    <property type="entry name" value="DHC"/>
</dbReference>
<evidence type="ECO:0000256" key="17">
    <source>
        <dbReference type="ARBA" id="ARBA00071816"/>
    </source>
</evidence>
<dbReference type="Pfam" id="PF17852">
    <property type="entry name" value="Dynein_AAA_lid"/>
    <property type="match status" value="1"/>
</dbReference>
<dbReference type="Pfam" id="PF12781">
    <property type="entry name" value="AAA_9"/>
    <property type="match status" value="1"/>
</dbReference>
<dbReference type="EMBL" id="JARAKH010000040">
    <property type="protein sequence ID" value="KAK8381419.1"/>
    <property type="molecule type" value="Genomic_DNA"/>
</dbReference>
<evidence type="ECO:0000259" key="22">
    <source>
        <dbReference type="PROSITE" id="PS50222"/>
    </source>
</evidence>
<dbReference type="Gene3D" id="6.10.140.1060">
    <property type="match status" value="1"/>
</dbReference>
<comment type="similarity">
    <text evidence="3">Belongs to the dynein heavy chain family.</text>
</comment>
<dbReference type="GO" id="GO:0007018">
    <property type="term" value="P:microtubule-based movement"/>
    <property type="evidence" value="ECO:0007669"/>
    <property type="project" value="InterPro"/>
</dbReference>
<evidence type="ECO:0000256" key="4">
    <source>
        <dbReference type="ARBA" id="ARBA00022490"/>
    </source>
</evidence>
<evidence type="ECO:0000313" key="23">
    <source>
        <dbReference type="EMBL" id="KAK8381419.1"/>
    </source>
</evidence>
<dbReference type="FunFam" id="3.40.50.300:FF:000044">
    <property type="entry name" value="Dynein heavy chain 5, axonemal"/>
    <property type="match status" value="1"/>
</dbReference>
<dbReference type="FunFam" id="3.40.50.300:FF:000353">
    <property type="entry name" value="Dynein axonemal heavy chain 1"/>
    <property type="match status" value="1"/>
</dbReference>
<dbReference type="Gene3D" id="1.10.8.710">
    <property type="match status" value="1"/>
</dbReference>
<keyword evidence="15" id="KW-0966">Cell projection</keyword>
<feature type="coiled-coil region" evidence="20">
    <location>
        <begin position="2984"/>
        <end position="3032"/>
    </location>
</feature>
<dbReference type="Gene3D" id="1.20.920.30">
    <property type="match status" value="1"/>
</dbReference>
<dbReference type="Pfam" id="PF03028">
    <property type="entry name" value="Dynein_heavy"/>
    <property type="match status" value="1"/>
</dbReference>
<dbReference type="FunFam" id="3.40.50.300:FF:002141">
    <property type="entry name" value="Dynein heavy chain"/>
    <property type="match status" value="1"/>
</dbReference>
<keyword evidence="5" id="KW-0493">Microtubule</keyword>
<dbReference type="FunFam" id="1.10.287.2620:FF:000002">
    <property type="entry name" value="Dynein heavy chain 2, axonemal"/>
    <property type="match status" value="1"/>
</dbReference>
<dbReference type="GO" id="GO:0045505">
    <property type="term" value="F:dynein intermediate chain binding"/>
    <property type="evidence" value="ECO:0007669"/>
    <property type="project" value="InterPro"/>
</dbReference>
<organism evidence="23 24">
    <name type="scientific">Scylla paramamosain</name>
    <name type="common">Mud crab</name>
    <dbReference type="NCBI Taxonomy" id="85552"/>
    <lineage>
        <taxon>Eukaryota</taxon>
        <taxon>Metazoa</taxon>
        <taxon>Ecdysozoa</taxon>
        <taxon>Arthropoda</taxon>
        <taxon>Crustacea</taxon>
        <taxon>Multicrustacea</taxon>
        <taxon>Malacostraca</taxon>
        <taxon>Eumalacostraca</taxon>
        <taxon>Eucarida</taxon>
        <taxon>Decapoda</taxon>
        <taxon>Pleocyemata</taxon>
        <taxon>Brachyura</taxon>
        <taxon>Eubrachyura</taxon>
        <taxon>Portunoidea</taxon>
        <taxon>Portunidae</taxon>
        <taxon>Portuninae</taxon>
        <taxon>Scylla</taxon>
    </lineage>
</organism>
<keyword evidence="10" id="KW-0243">Dynein</keyword>
<keyword evidence="8" id="KW-0067">ATP-binding</keyword>
<evidence type="ECO:0000256" key="11">
    <source>
        <dbReference type="ARBA" id="ARBA00023054"/>
    </source>
</evidence>
<feature type="region of interest" description="Disordered" evidence="21">
    <location>
        <begin position="145"/>
        <end position="177"/>
    </location>
</feature>
<keyword evidence="4" id="KW-0963">Cytoplasm</keyword>
<keyword evidence="6" id="KW-0677">Repeat</keyword>